<dbReference type="Proteomes" id="UP000703269">
    <property type="component" value="Unassembled WGS sequence"/>
</dbReference>
<dbReference type="AlphaFoldDB" id="A0A9P3LGM1"/>
<comment type="caution">
    <text evidence="2">The sequence shown here is derived from an EMBL/GenBank/DDBJ whole genome shotgun (WGS) entry which is preliminary data.</text>
</comment>
<feature type="compositionally biased region" description="Basic residues" evidence="1">
    <location>
        <begin position="54"/>
        <end position="63"/>
    </location>
</feature>
<accession>A0A9P3LGM1</accession>
<gene>
    <name evidence="2" type="ORF">PsYK624_099350</name>
</gene>
<keyword evidence="3" id="KW-1185">Reference proteome</keyword>
<feature type="compositionally biased region" description="Low complexity" evidence="1">
    <location>
        <begin position="64"/>
        <end position="81"/>
    </location>
</feature>
<name>A0A9P3LGM1_9APHY</name>
<evidence type="ECO:0000256" key="1">
    <source>
        <dbReference type="SAM" id="MobiDB-lite"/>
    </source>
</evidence>
<evidence type="ECO:0000313" key="2">
    <source>
        <dbReference type="EMBL" id="GJE93774.1"/>
    </source>
</evidence>
<protein>
    <submittedName>
        <fullName evidence="2">Uncharacterized protein</fullName>
    </submittedName>
</protein>
<evidence type="ECO:0000313" key="3">
    <source>
        <dbReference type="Proteomes" id="UP000703269"/>
    </source>
</evidence>
<sequence length="178" mass="19252">MRATVVPSRRVYRAAGAFRVDFNLQSFETRKAPAVRRDILLGEAEQELETGGNRGKRLPRPGRRSPTTPAAATAGSSTLARPGKLGVRADVSTLQRLCRATVIPLQQPRLPDAVHPPLLPDRPPNLRWASHRCPTPGVSDRSVPAILRGAACRGVVTLRMREERMFGSHAAGAADRGA</sequence>
<feature type="region of interest" description="Disordered" evidence="1">
    <location>
        <begin position="46"/>
        <end position="81"/>
    </location>
</feature>
<dbReference type="EMBL" id="BPQB01000035">
    <property type="protein sequence ID" value="GJE93774.1"/>
    <property type="molecule type" value="Genomic_DNA"/>
</dbReference>
<reference evidence="2 3" key="1">
    <citation type="submission" date="2021-08" db="EMBL/GenBank/DDBJ databases">
        <title>Draft Genome Sequence of Phanerochaete sordida strain YK-624.</title>
        <authorList>
            <person name="Mori T."/>
            <person name="Dohra H."/>
            <person name="Suzuki T."/>
            <person name="Kawagishi H."/>
            <person name="Hirai H."/>
        </authorList>
    </citation>
    <scope>NUCLEOTIDE SEQUENCE [LARGE SCALE GENOMIC DNA]</scope>
    <source>
        <strain evidence="2 3">YK-624</strain>
    </source>
</reference>
<proteinExistence type="predicted"/>
<organism evidence="2 3">
    <name type="scientific">Phanerochaete sordida</name>
    <dbReference type="NCBI Taxonomy" id="48140"/>
    <lineage>
        <taxon>Eukaryota</taxon>
        <taxon>Fungi</taxon>
        <taxon>Dikarya</taxon>
        <taxon>Basidiomycota</taxon>
        <taxon>Agaricomycotina</taxon>
        <taxon>Agaricomycetes</taxon>
        <taxon>Polyporales</taxon>
        <taxon>Phanerochaetaceae</taxon>
        <taxon>Phanerochaete</taxon>
    </lineage>
</organism>